<organism evidence="2 3">
    <name type="scientific">Coniochaeta pulveracea</name>
    <dbReference type="NCBI Taxonomy" id="177199"/>
    <lineage>
        <taxon>Eukaryota</taxon>
        <taxon>Fungi</taxon>
        <taxon>Dikarya</taxon>
        <taxon>Ascomycota</taxon>
        <taxon>Pezizomycotina</taxon>
        <taxon>Sordariomycetes</taxon>
        <taxon>Sordariomycetidae</taxon>
        <taxon>Coniochaetales</taxon>
        <taxon>Coniochaetaceae</taxon>
        <taxon>Coniochaeta</taxon>
    </lineage>
</organism>
<evidence type="ECO:0000313" key="2">
    <source>
        <dbReference type="EMBL" id="RKU45294.1"/>
    </source>
</evidence>
<keyword evidence="1" id="KW-0732">Signal</keyword>
<protein>
    <submittedName>
        <fullName evidence="2">Uncharacterized protein</fullName>
    </submittedName>
</protein>
<reference evidence="2 3" key="1">
    <citation type="submission" date="2018-08" db="EMBL/GenBank/DDBJ databases">
        <title>Draft genome of the lignicolous fungus Coniochaeta pulveracea.</title>
        <authorList>
            <person name="Borstlap C.J."/>
            <person name="De Witt R.N."/>
            <person name="Botha A."/>
            <person name="Volschenk H."/>
        </authorList>
    </citation>
    <scope>NUCLEOTIDE SEQUENCE [LARGE SCALE GENOMIC DNA]</scope>
    <source>
        <strain evidence="2 3">CAB683</strain>
    </source>
</reference>
<proteinExistence type="predicted"/>
<dbReference type="EMBL" id="QVQW01000022">
    <property type="protein sequence ID" value="RKU45294.1"/>
    <property type="molecule type" value="Genomic_DNA"/>
</dbReference>
<keyword evidence="3" id="KW-1185">Reference proteome</keyword>
<dbReference type="STRING" id="177199.A0A420YBQ5"/>
<feature type="chain" id="PRO_5019018961" evidence="1">
    <location>
        <begin position="23"/>
        <end position="337"/>
    </location>
</feature>
<dbReference type="AlphaFoldDB" id="A0A420YBQ5"/>
<name>A0A420YBQ5_9PEZI</name>
<feature type="signal peptide" evidence="1">
    <location>
        <begin position="1"/>
        <end position="22"/>
    </location>
</feature>
<evidence type="ECO:0000256" key="1">
    <source>
        <dbReference type="SAM" id="SignalP"/>
    </source>
</evidence>
<evidence type="ECO:0000313" key="3">
    <source>
        <dbReference type="Proteomes" id="UP000275385"/>
    </source>
</evidence>
<gene>
    <name evidence="2" type="ORF">DL546_006527</name>
</gene>
<dbReference type="OrthoDB" id="4526039at2759"/>
<sequence length="337" mass="36623">MPSPRSTLLATLLFALYDPCLSQGHDFADENYGLPDEYGPWRANKTSFDNLLNHPNATSNFGLPGPNVSLAYPKAPADQGWSWTISVTDDIPAGNFSGATEDTRNKVFTGARLRLNGPGFLNTTAKNASGPHYDDWHLCVLEWQWDSLGDMVNVSYPDKLRQDNGSCSSIVSSQCRQDWEAAAVKGYNSGSGQCSAPIPRDIPSCGGADMEVLRKLNAAAHYFNSTAVSMWPDGHYDLVQYGGELHDKGNLTAYTKTASLSWPVMVLWGSWPVEQFQGHPNQLTQVNTWASLSCPRALTATEGSASPSWNGTTSEASRAHMFSTLPWLALGALLSVL</sequence>
<accession>A0A420YBQ5</accession>
<comment type="caution">
    <text evidence="2">The sequence shown here is derived from an EMBL/GenBank/DDBJ whole genome shotgun (WGS) entry which is preliminary data.</text>
</comment>
<dbReference type="Proteomes" id="UP000275385">
    <property type="component" value="Unassembled WGS sequence"/>
</dbReference>